<evidence type="ECO:0000313" key="1">
    <source>
        <dbReference type="EMBL" id="NMF90458.1"/>
    </source>
</evidence>
<dbReference type="RefSeq" id="WP_169207797.1">
    <property type="nucleotide sequence ID" value="NZ_CP059560.1"/>
</dbReference>
<dbReference type="Proteomes" id="UP000652074">
    <property type="component" value="Unassembled WGS sequence"/>
</dbReference>
<dbReference type="Pfam" id="PF16155">
    <property type="entry name" value="PnbB"/>
    <property type="match status" value="1"/>
</dbReference>
<accession>A0ABX1MR73</accession>
<keyword evidence="2" id="KW-1185">Reference proteome</keyword>
<dbReference type="InterPro" id="IPR032345">
    <property type="entry name" value="PnbB"/>
</dbReference>
<comment type="caution">
    <text evidence="1">The sequence shown here is derived from an EMBL/GenBank/DDBJ whole genome shotgun (WGS) entry which is preliminary data.</text>
</comment>
<sequence>MTPDQFQALIAKVTGEIAGRPVDAQLADFLNERFPANGADFQAIFAACKDAVAAGWMCEREHGGIKFGRVIKPTDALHGFSVDVVEMADVVGPQHAHPNGEIDMIMPLEGDAKFDGHGAGWFVYGPGSVHKPTVMGGRAYVLYLLPQGAIEFTRP</sequence>
<gene>
    <name evidence="1" type="ORF">GPA26_18465</name>
</gene>
<evidence type="ECO:0000313" key="2">
    <source>
        <dbReference type="Proteomes" id="UP000652074"/>
    </source>
</evidence>
<organism evidence="1 2">
    <name type="scientific">Aromatoleum petrolei</name>
    <dbReference type="NCBI Taxonomy" id="76116"/>
    <lineage>
        <taxon>Bacteria</taxon>
        <taxon>Pseudomonadati</taxon>
        <taxon>Pseudomonadota</taxon>
        <taxon>Betaproteobacteria</taxon>
        <taxon>Rhodocyclales</taxon>
        <taxon>Rhodocyclaceae</taxon>
        <taxon>Aromatoleum</taxon>
    </lineage>
</organism>
<protein>
    <submittedName>
        <fullName evidence="1">DUF4863 family protein</fullName>
    </submittedName>
</protein>
<name>A0ABX1MR73_9RHOO</name>
<dbReference type="EMBL" id="WTVR01000042">
    <property type="protein sequence ID" value="NMF90458.1"/>
    <property type="molecule type" value="Genomic_DNA"/>
</dbReference>
<reference evidence="1 2" key="1">
    <citation type="submission" date="2019-12" db="EMBL/GenBank/DDBJ databases">
        <title>Comparative genomics gives insights into the taxonomy of the Azoarcus-Aromatoleum group and reveals separate origins of nif in the plant-associated Azoarcus and non-plant-associated Aromatoleum sub-groups.</title>
        <authorList>
            <person name="Lafos M."/>
            <person name="Maluk M."/>
            <person name="Batista M."/>
            <person name="Junghare M."/>
            <person name="Carmona M."/>
            <person name="Faoro H."/>
            <person name="Cruz L.M."/>
            <person name="Battistoni F."/>
            <person name="De Souza E."/>
            <person name="Pedrosa F."/>
            <person name="Chen W.-M."/>
            <person name="Poole P.S."/>
            <person name="Dixon R.A."/>
            <person name="James E.K."/>
        </authorList>
    </citation>
    <scope>NUCLEOTIDE SEQUENCE [LARGE SCALE GENOMIC DNA]</scope>
    <source>
        <strain evidence="1 2">ToN1</strain>
    </source>
</reference>
<proteinExistence type="predicted"/>